<feature type="domain" description="DALR anticodon binding" evidence="14">
    <location>
        <begin position="134"/>
        <end position="230"/>
    </location>
</feature>
<dbReference type="AlphaFoldDB" id="A0A7C5M0F7"/>
<dbReference type="PANTHER" id="PTHR30075">
    <property type="entry name" value="GLYCYL-TRNA SYNTHETASE"/>
    <property type="match status" value="1"/>
</dbReference>
<evidence type="ECO:0000256" key="8">
    <source>
        <dbReference type="ARBA" id="ARBA00022741"/>
    </source>
</evidence>
<keyword evidence="8" id="KW-0547">Nucleotide-binding</keyword>
<dbReference type="Pfam" id="PF02092">
    <property type="entry name" value="tRNA_synt_2f"/>
    <property type="match status" value="1"/>
</dbReference>
<evidence type="ECO:0000256" key="1">
    <source>
        <dbReference type="ARBA" id="ARBA00004496"/>
    </source>
</evidence>
<evidence type="ECO:0000256" key="2">
    <source>
        <dbReference type="ARBA" id="ARBA00008226"/>
    </source>
</evidence>
<name>A0A7C5M0F7_9PROT</name>
<evidence type="ECO:0000256" key="9">
    <source>
        <dbReference type="ARBA" id="ARBA00022840"/>
    </source>
</evidence>
<evidence type="ECO:0000256" key="6">
    <source>
        <dbReference type="ARBA" id="ARBA00022490"/>
    </source>
</evidence>
<dbReference type="EMBL" id="DRMJ01000147">
    <property type="protein sequence ID" value="HHL42571.1"/>
    <property type="molecule type" value="Genomic_DNA"/>
</dbReference>
<evidence type="ECO:0000256" key="7">
    <source>
        <dbReference type="ARBA" id="ARBA00022598"/>
    </source>
</evidence>
<dbReference type="GO" id="GO:0005829">
    <property type="term" value="C:cytosol"/>
    <property type="evidence" value="ECO:0007669"/>
    <property type="project" value="TreeGrafter"/>
</dbReference>
<keyword evidence="7 15" id="KW-0436">Ligase</keyword>
<evidence type="ECO:0000256" key="5">
    <source>
        <dbReference type="ARBA" id="ARBA00022032"/>
    </source>
</evidence>
<evidence type="ECO:0000256" key="4">
    <source>
        <dbReference type="ARBA" id="ARBA00012829"/>
    </source>
</evidence>
<comment type="similarity">
    <text evidence="2">Belongs to the class-II aminoacyl-tRNA synthetase family.</text>
</comment>
<keyword evidence="6" id="KW-0963">Cytoplasm</keyword>
<dbReference type="EC" id="6.1.1.14" evidence="4"/>
<sequence length="243" mass="26478">GPGDRVPTNPGAIAVALADKLDTLVGFWAIDEKPTGSKDPYGLRRAALGIVRIILENGIRLHITNYANDDLLAFILDRLKVYLRDQGMRHDHIDAVFASNSEKMGGDDLVDMTNRIKALAAFLATDEGQNLVAGYKRAANILKAEEKKGPLPSKAPDKGTLPQETALFSALEKAEPLIKSALASENYEEAMSALAELRAPIDAFFEHVTVNAENKNERENRLGLLMKIRKLAGTIADFSKLEG</sequence>
<evidence type="ECO:0000256" key="3">
    <source>
        <dbReference type="ARBA" id="ARBA00011209"/>
    </source>
</evidence>
<dbReference type="Pfam" id="PF05746">
    <property type="entry name" value="DALR_1"/>
    <property type="match status" value="1"/>
</dbReference>
<protein>
    <recommendedName>
        <fullName evidence="5">Glycine--tRNA ligase beta subunit</fullName>
        <ecNumber evidence="4">6.1.1.14</ecNumber>
    </recommendedName>
    <alternativeName>
        <fullName evidence="12">Glycyl-tRNA synthetase beta subunit</fullName>
    </alternativeName>
</protein>
<dbReference type="PANTHER" id="PTHR30075:SF2">
    <property type="entry name" value="GLYCINE--TRNA LIGASE, CHLOROPLASTIC_MITOCHONDRIAL 2"/>
    <property type="match status" value="1"/>
</dbReference>
<dbReference type="PROSITE" id="PS50861">
    <property type="entry name" value="AA_TRNA_LIGASE_II_GLYAB"/>
    <property type="match status" value="1"/>
</dbReference>
<comment type="subunit">
    <text evidence="3">Tetramer of two alpha and two beta subunits.</text>
</comment>
<evidence type="ECO:0000313" key="15">
    <source>
        <dbReference type="EMBL" id="HHL42571.1"/>
    </source>
</evidence>
<comment type="subcellular location">
    <subcellularLocation>
        <location evidence="1">Cytoplasm</location>
    </subcellularLocation>
</comment>
<evidence type="ECO:0000256" key="11">
    <source>
        <dbReference type="ARBA" id="ARBA00023146"/>
    </source>
</evidence>
<dbReference type="GO" id="GO:0004814">
    <property type="term" value="F:arginine-tRNA ligase activity"/>
    <property type="evidence" value="ECO:0007669"/>
    <property type="project" value="InterPro"/>
</dbReference>
<gene>
    <name evidence="15" type="ORF">ENJ42_03040</name>
</gene>
<feature type="non-terminal residue" evidence="15">
    <location>
        <position position="1"/>
    </location>
</feature>
<keyword evidence="10" id="KW-0648">Protein biosynthesis</keyword>
<keyword evidence="9" id="KW-0067">ATP-binding</keyword>
<dbReference type="GO" id="GO:0006426">
    <property type="term" value="P:glycyl-tRNA aminoacylation"/>
    <property type="evidence" value="ECO:0007669"/>
    <property type="project" value="InterPro"/>
</dbReference>
<dbReference type="Proteomes" id="UP000885830">
    <property type="component" value="Unassembled WGS sequence"/>
</dbReference>
<dbReference type="GO" id="GO:0006420">
    <property type="term" value="P:arginyl-tRNA aminoacylation"/>
    <property type="evidence" value="ECO:0007669"/>
    <property type="project" value="InterPro"/>
</dbReference>
<evidence type="ECO:0000259" key="14">
    <source>
        <dbReference type="Pfam" id="PF05746"/>
    </source>
</evidence>
<reference evidence="15" key="1">
    <citation type="journal article" date="2020" name="mSystems">
        <title>Genome- and Community-Level Interaction Insights into Carbon Utilization and Element Cycling Functions of Hydrothermarchaeota in Hydrothermal Sediment.</title>
        <authorList>
            <person name="Zhou Z."/>
            <person name="Liu Y."/>
            <person name="Xu W."/>
            <person name="Pan J."/>
            <person name="Luo Z.H."/>
            <person name="Li M."/>
        </authorList>
    </citation>
    <scope>NUCLEOTIDE SEQUENCE [LARGE SCALE GENOMIC DNA]</scope>
    <source>
        <strain evidence="15">HyVt-485</strain>
    </source>
</reference>
<comment type="catalytic activity">
    <reaction evidence="13">
        <text>tRNA(Gly) + glycine + ATP = glycyl-tRNA(Gly) + AMP + diphosphate</text>
        <dbReference type="Rhea" id="RHEA:16013"/>
        <dbReference type="Rhea" id="RHEA-COMP:9664"/>
        <dbReference type="Rhea" id="RHEA-COMP:9683"/>
        <dbReference type="ChEBI" id="CHEBI:30616"/>
        <dbReference type="ChEBI" id="CHEBI:33019"/>
        <dbReference type="ChEBI" id="CHEBI:57305"/>
        <dbReference type="ChEBI" id="CHEBI:78442"/>
        <dbReference type="ChEBI" id="CHEBI:78522"/>
        <dbReference type="ChEBI" id="CHEBI:456215"/>
        <dbReference type="EC" id="6.1.1.14"/>
    </reaction>
</comment>
<dbReference type="GO" id="GO:0004820">
    <property type="term" value="F:glycine-tRNA ligase activity"/>
    <property type="evidence" value="ECO:0007669"/>
    <property type="project" value="UniProtKB-EC"/>
</dbReference>
<comment type="caution">
    <text evidence="15">The sequence shown here is derived from an EMBL/GenBank/DDBJ whole genome shotgun (WGS) entry which is preliminary data.</text>
</comment>
<dbReference type="InterPro" id="IPR008909">
    <property type="entry name" value="DALR_anticod-bd"/>
</dbReference>
<dbReference type="GO" id="GO:0005524">
    <property type="term" value="F:ATP binding"/>
    <property type="evidence" value="ECO:0007669"/>
    <property type="project" value="UniProtKB-KW"/>
</dbReference>
<evidence type="ECO:0000256" key="13">
    <source>
        <dbReference type="ARBA" id="ARBA00047937"/>
    </source>
</evidence>
<proteinExistence type="inferred from homology"/>
<evidence type="ECO:0000256" key="12">
    <source>
        <dbReference type="ARBA" id="ARBA00031650"/>
    </source>
</evidence>
<evidence type="ECO:0000256" key="10">
    <source>
        <dbReference type="ARBA" id="ARBA00022917"/>
    </source>
</evidence>
<keyword evidence="11" id="KW-0030">Aminoacyl-tRNA synthetase</keyword>
<dbReference type="InterPro" id="IPR015944">
    <property type="entry name" value="Gly-tRNA-synth_bsu"/>
</dbReference>
<organism evidence="15">
    <name type="scientific">Hellea balneolensis</name>
    <dbReference type="NCBI Taxonomy" id="287478"/>
    <lineage>
        <taxon>Bacteria</taxon>
        <taxon>Pseudomonadati</taxon>
        <taxon>Pseudomonadota</taxon>
        <taxon>Alphaproteobacteria</taxon>
        <taxon>Maricaulales</taxon>
        <taxon>Robiginitomaculaceae</taxon>
        <taxon>Hellea</taxon>
    </lineage>
</organism>
<dbReference type="InterPro" id="IPR006194">
    <property type="entry name" value="Gly-tRNA-synth_heterodimer"/>
</dbReference>
<accession>A0A7C5M0F7</accession>